<dbReference type="EMBL" id="BK015041">
    <property type="protein sequence ID" value="DAD88505.1"/>
    <property type="molecule type" value="Genomic_DNA"/>
</dbReference>
<sequence length="50" mass="6103">MEVKFHSSRLENICYGRERDNLHPDLIRKYQRRIQFFMKAVSLVDISKHP</sequence>
<accession>A0A8S5N1L4</accession>
<name>A0A8S5N1L4_9CAUD</name>
<proteinExistence type="predicted"/>
<organism evidence="1">
    <name type="scientific">Podoviridae sp. cttxo15</name>
    <dbReference type="NCBI Taxonomy" id="2826584"/>
    <lineage>
        <taxon>Viruses</taxon>
        <taxon>Duplodnaviria</taxon>
        <taxon>Heunggongvirae</taxon>
        <taxon>Uroviricota</taxon>
        <taxon>Caudoviricetes</taxon>
    </lineage>
</organism>
<reference evidence="1" key="1">
    <citation type="journal article" date="2021" name="Proc. Natl. Acad. Sci. U.S.A.">
        <title>A Catalog of Tens of Thousands of Viruses from Human Metagenomes Reveals Hidden Associations with Chronic Diseases.</title>
        <authorList>
            <person name="Tisza M.J."/>
            <person name="Buck C.B."/>
        </authorList>
    </citation>
    <scope>NUCLEOTIDE SEQUENCE</scope>
    <source>
        <strain evidence="1">Cttxo15</strain>
    </source>
</reference>
<evidence type="ECO:0000313" key="1">
    <source>
        <dbReference type="EMBL" id="DAD88505.1"/>
    </source>
</evidence>
<protein>
    <submittedName>
        <fullName evidence="1">Endoribonuclease</fullName>
    </submittedName>
</protein>